<evidence type="ECO:0000313" key="2">
    <source>
        <dbReference type="EMBL" id="KAG5597104.1"/>
    </source>
</evidence>
<feature type="region of interest" description="Disordered" evidence="1">
    <location>
        <begin position="1"/>
        <end position="27"/>
    </location>
</feature>
<evidence type="ECO:0000256" key="1">
    <source>
        <dbReference type="SAM" id="MobiDB-lite"/>
    </source>
</evidence>
<comment type="caution">
    <text evidence="2">The sequence shown here is derived from an EMBL/GenBank/DDBJ whole genome shotgun (WGS) entry which is preliminary data.</text>
</comment>
<protein>
    <submittedName>
        <fullName evidence="2">Uncharacterized protein</fullName>
    </submittedName>
</protein>
<dbReference type="AlphaFoldDB" id="A0A9J5YC17"/>
<proteinExistence type="predicted"/>
<name>A0A9J5YC17_SOLCO</name>
<feature type="compositionally biased region" description="Polar residues" evidence="1">
    <location>
        <begin position="74"/>
        <end position="84"/>
    </location>
</feature>
<reference evidence="2 3" key="1">
    <citation type="submission" date="2020-09" db="EMBL/GenBank/DDBJ databases">
        <title>De no assembly of potato wild relative species, Solanum commersonii.</title>
        <authorList>
            <person name="Cho K."/>
        </authorList>
    </citation>
    <scope>NUCLEOTIDE SEQUENCE [LARGE SCALE GENOMIC DNA]</scope>
    <source>
        <strain evidence="2">LZ3.2</strain>
        <tissue evidence="2">Leaf</tissue>
    </source>
</reference>
<dbReference type="OrthoDB" id="1316201at2759"/>
<sequence>MDPTINTVASSEMIPTPSGAANPSASVATESPMEVIARLERQIGELNLLVAQFQAASQNPPADARQKGPMPPSFLTSSELNQGDHFTTFQQTQSASLTHSTHNTPPVYTFTPPKVPTVTHHAPPVYTYVTAPPVTKAQEFQRQDELQSYKAS</sequence>
<organism evidence="2 3">
    <name type="scientific">Solanum commersonii</name>
    <name type="common">Commerson's wild potato</name>
    <name type="synonym">Commerson's nightshade</name>
    <dbReference type="NCBI Taxonomy" id="4109"/>
    <lineage>
        <taxon>Eukaryota</taxon>
        <taxon>Viridiplantae</taxon>
        <taxon>Streptophyta</taxon>
        <taxon>Embryophyta</taxon>
        <taxon>Tracheophyta</taxon>
        <taxon>Spermatophyta</taxon>
        <taxon>Magnoliopsida</taxon>
        <taxon>eudicotyledons</taxon>
        <taxon>Gunneridae</taxon>
        <taxon>Pentapetalae</taxon>
        <taxon>asterids</taxon>
        <taxon>lamiids</taxon>
        <taxon>Solanales</taxon>
        <taxon>Solanaceae</taxon>
        <taxon>Solanoideae</taxon>
        <taxon>Solaneae</taxon>
        <taxon>Solanum</taxon>
    </lineage>
</organism>
<accession>A0A9J5YC17</accession>
<gene>
    <name evidence="2" type="ORF">H5410_038336</name>
</gene>
<evidence type="ECO:0000313" key="3">
    <source>
        <dbReference type="Proteomes" id="UP000824120"/>
    </source>
</evidence>
<keyword evidence="3" id="KW-1185">Reference proteome</keyword>
<feature type="compositionally biased region" description="Polar residues" evidence="1">
    <location>
        <begin position="1"/>
        <end position="10"/>
    </location>
</feature>
<feature type="region of interest" description="Disordered" evidence="1">
    <location>
        <begin position="56"/>
        <end position="84"/>
    </location>
</feature>
<dbReference type="EMBL" id="JACXVP010000007">
    <property type="protein sequence ID" value="KAG5597104.1"/>
    <property type="molecule type" value="Genomic_DNA"/>
</dbReference>
<dbReference type="Proteomes" id="UP000824120">
    <property type="component" value="Chromosome 7"/>
</dbReference>